<feature type="domain" description="N-terminal Ras-GEF" evidence="1">
    <location>
        <begin position="1"/>
        <end position="44"/>
    </location>
</feature>
<name>C7BTI0_PHOAA</name>
<gene>
    <name evidence="2" type="ordered locus">PAU_01743</name>
</gene>
<dbReference type="EMBL" id="FM162591">
    <property type="protein sequence ID" value="CAQ83835.1"/>
    <property type="molecule type" value="Genomic_DNA"/>
</dbReference>
<dbReference type="PROSITE" id="PS50212">
    <property type="entry name" value="RASGEF_NTER"/>
    <property type="match status" value="1"/>
</dbReference>
<proteinExistence type="predicted"/>
<protein>
    <recommendedName>
        <fullName evidence="1">N-terminal Ras-GEF domain-containing protein</fullName>
    </recommendedName>
</protein>
<dbReference type="Proteomes" id="UP000002747">
    <property type="component" value="Chromosome"/>
</dbReference>
<organism evidence="2 3">
    <name type="scientific">Photorhabdus asymbiotica subsp. asymbiotica (strain ATCC 43949 / 3105-77)</name>
    <name type="common">Xenorhabdus luminescens (strain 2)</name>
    <dbReference type="NCBI Taxonomy" id="553480"/>
    <lineage>
        <taxon>Bacteria</taxon>
        <taxon>Pseudomonadati</taxon>
        <taxon>Pseudomonadota</taxon>
        <taxon>Gammaproteobacteria</taxon>
        <taxon>Enterobacterales</taxon>
        <taxon>Morganellaceae</taxon>
        <taxon>Photorhabdus</taxon>
    </lineage>
</organism>
<evidence type="ECO:0000313" key="2">
    <source>
        <dbReference type="EMBL" id="CAQ83835.1"/>
    </source>
</evidence>
<accession>C7BTI0</accession>
<reference evidence="2 3" key="1">
    <citation type="journal article" date="2009" name="BMC Genomics">
        <title>Comparative genomics of the emerging human pathogen Photorhabdus asymbiotica with the insect pathogen Photorhabdus luminescens.</title>
        <authorList>
            <person name="Wilkinson P."/>
            <person name="Waterfield N.R."/>
            <person name="Crossman L."/>
            <person name="Corton C."/>
            <person name="Sanchez-Contreras M."/>
            <person name="Vlisidou I."/>
            <person name="Barron A."/>
            <person name="Bignell A."/>
            <person name="Clark L."/>
            <person name="Ormond D."/>
            <person name="Mayho M."/>
            <person name="Bason N."/>
            <person name="Smith F."/>
            <person name="Simmonds M."/>
            <person name="Churcher C."/>
            <person name="Harris D."/>
            <person name="Thompson N.R."/>
            <person name="Quail M."/>
            <person name="Parkhill J."/>
            <person name="ffrench-Constant R.H."/>
        </authorList>
    </citation>
    <scope>NUCLEOTIDE SEQUENCE [LARGE SCALE GENOMIC DNA]</scope>
    <source>
        <strain evidence="3">ATCC 43949 / 3105-77</strain>
    </source>
</reference>
<dbReference type="KEGG" id="pay:PAU_01743"/>
<dbReference type="InterPro" id="IPR000651">
    <property type="entry name" value="Ras-like_Gua-exchang_fac_N"/>
</dbReference>
<sequence>MSYLFDFFIVLYDDCHYVKFFTINYDFFLKADNLLTKLITISYF</sequence>
<evidence type="ECO:0000313" key="3">
    <source>
        <dbReference type="Proteomes" id="UP000002747"/>
    </source>
</evidence>
<evidence type="ECO:0000259" key="1">
    <source>
        <dbReference type="PROSITE" id="PS50212"/>
    </source>
</evidence>
<dbReference type="AlphaFoldDB" id="C7BTI0"/>